<reference evidence="1 2" key="1">
    <citation type="submission" date="2015-06" db="EMBL/GenBank/DDBJ databases">
        <title>Genome sequence of Mycobacterium conceptionense strain MLE.</title>
        <authorList>
            <person name="Greninger A.L."/>
            <person name="Cunningham G."/>
            <person name="Chiu C.Y."/>
            <person name="Miller S."/>
        </authorList>
    </citation>
    <scope>NUCLEOTIDE SEQUENCE [LARGE SCALE GENOMIC DNA]</scope>
    <source>
        <strain evidence="1 2">MLE</strain>
    </source>
</reference>
<gene>
    <name evidence="1" type="ORF">ACT17_22630</name>
</gene>
<accession>A0A0J8U321</accession>
<evidence type="ECO:0000313" key="2">
    <source>
        <dbReference type="Proteomes" id="UP000037594"/>
    </source>
</evidence>
<name>A0A0J8U321_9MYCO</name>
<dbReference type="EMBL" id="LFOD01000025">
    <property type="protein sequence ID" value="KMV15906.1"/>
    <property type="molecule type" value="Genomic_DNA"/>
</dbReference>
<comment type="caution">
    <text evidence="1">The sequence shown here is derived from an EMBL/GenBank/DDBJ whole genome shotgun (WGS) entry which is preliminary data.</text>
</comment>
<protein>
    <submittedName>
        <fullName evidence="1">Uncharacterized protein</fullName>
    </submittedName>
</protein>
<evidence type="ECO:0000313" key="1">
    <source>
        <dbReference type="EMBL" id="KMV15906.1"/>
    </source>
</evidence>
<dbReference type="AlphaFoldDB" id="A0A0J8U321"/>
<organism evidence="1 2">
    <name type="scientific">Mycolicibacterium conceptionense</name>
    <dbReference type="NCBI Taxonomy" id="451644"/>
    <lineage>
        <taxon>Bacteria</taxon>
        <taxon>Bacillati</taxon>
        <taxon>Actinomycetota</taxon>
        <taxon>Actinomycetes</taxon>
        <taxon>Mycobacteriales</taxon>
        <taxon>Mycobacteriaceae</taxon>
        <taxon>Mycolicibacterium</taxon>
    </lineage>
</organism>
<dbReference type="Proteomes" id="UP000037594">
    <property type="component" value="Unassembled WGS sequence"/>
</dbReference>
<sequence length="153" mass="17562">MSNDTTTNLFTIKEVIVREDGDGRPIDDEYFVELGDKMVLFTSEAAALEWMAEQDYSTYQQLRDAHEADLIARFNEDQAQYARDLHKYEKALSRYETDRAEVRKLRAQGVPARVAPNPVKPVAPAKPSTTAPTVSKWWYAEKYYEIVPATVIR</sequence>
<dbReference type="RefSeq" id="WP_048896162.1">
    <property type="nucleotide sequence ID" value="NZ_LFOD01000025.1"/>
</dbReference>
<dbReference type="PATRIC" id="fig|451644.5.peg.4670"/>
<proteinExistence type="predicted"/>